<evidence type="ECO:0000313" key="8">
    <source>
        <dbReference type="Proteomes" id="UP000265000"/>
    </source>
</evidence>
<organism evidence="7 8">
    <name type="scientific">Fundulus heteroclitus</name>
    <name type="common">Killifish</name>
    <name type="synonym">Mummichog</name>
    <dbReference type="NCBI Taxonomy" id="8078"/>
    <lineage>
        <taxon>Eukaryota</taxon>
        <taxon>Metazoa</taxon>
        <taxon>Chordata</taxon>
        <taxon>Craniata</taxon>
        <taxon>Vertebrata</taxon>
        <taxon>Euteleostomi</taxon>
        <taxon>Actinopterygii</taxon>
        <taxon>Neopterygii</taxon>
        <taxon>Teleostei</taxon>
        <taxon>Neoteleostei</taxon>
        <taxon>Acanthomorphata</taxon>
        <taxon>Ovalentaria</taxon>
        <taxon>Atherinomorphae</taxon>
        <taxon>Cyprinodontiformes</taxon>
        <taxon>Fundulidae</taxon>
        <taxon>Fundulus</taxon>
    </lineage>
</organism>
<dbReference type="AlphaFoldDB" id="A0A3Q2QJE3"/>
<keyword evidence="8" id="KW-1185">Reference proteome</keyword>
<evidence type="ECO:0000256" key="2">
    <source>
        <dbReference type="ARBA" id="ARBA00022692"/>
    </source>
</evidence>
<dbReference type="Proteomes" id="UP000265000">
    <property type="component" value="Unplaced"/>
</dbReference>
<evidence type="ECO:0000256" key="1">
    <source>
        <dbReference type="ARBA" id="ARBA00004141"/>
    </source>
</evidence>
<keyword evidence="3 5" id="KW-1133">Transmembrane helix</keyword>
<evidence type="ECO:0000313" key="7">
    <source>
        <dbReference type="Ensembl" id="ENSFHEP00000027119.1"/>
    </source>
</evidence>
<dbReference type="PANTHER" id="PTHR43066">
    <property type="entry name" value="RHOMBOID-RELATED PROTEIN"/>
    <property type="match status" value="1"/>
</dbReference>
<feature type="domain" description="Peptidase S54 rhomboid" evidence="6">
    <location>
        <begin position="89"/>
        <end position="224"/>
    </location>
</feature>
<feature type="transmembrane region" description="Helical" evidence="5">
    <location>
        <begin position="103"/>
        <end position="121"/>
    </location>
</feature>
<dbReference type="GO" id="GO:0016020">
    <property type="term" value="C:membrane"/>
    <property type="evidence" value="ECO:0007669"/>
    <property type="project" value="UniProtKB-SubCell"/>
</dbReference>
<name>A0A3Q2QJE3_FUNHE</name>
<dbReference type="PANTHER" id="PTHR43066:SF12">
    <property type="entry name" value="RHOMBOID DOMAIN-CONTAINING 2"/>
    <property type="match status" value="1"/>
</dbReference>
<dbReference type="InterPro" id="IPR035952">
    <property type="entry name" value="Rhomboid-like_sf"/>
</dbReference>
<sequence length="387" mass="41918">MPSSARAWITFSRSLRCFCCCCCCCCFLLPEMQTKNFNDIFRALKDLAPVLTSGNLLVVLSSCVWFAVQTHLGLPQESLSIGATVFQSGHLHRLLLFPLHHRSLPQLLLSAAALLFLCGGVEKGLGTVRFLFLLLLLGSTTGVFYSFLDLLQDASVHTEGLLPVVLACVALTTLHTKMTKGFLCGVSFPVVALPWVLLVICTALIPRSVLLCNVIAILVGWVYGKGWLSPVDMSESRAAVLEKLLPFRFLRSMSGVMFVPASSQERRRTLLPQINPTPGSYPVQAYAPLPSIATANATATMYEGWPQLASLTPPHTPYGHTAAHKVGHMIFALIKNKNATSASITPAVQGLQMAPGFHRDTLSLYKTVTNTPFHPITGGAIIVTTAI</sequence>
<proteinExistence type="predicted"/>
<dbReference type="STRING" id="8078.ENSFHEP00000027119"/>
<feature type="transmembrane region" description="Helical" evidence="5">
    <location>
        <begin position="128"/>
        <end position="148"/>
    </location>
</feature>
<dbReference type="Gene3D" id="1.20.1540.10">
    <property type="entry name" value="Rhomboid-like"/>
    <property type="match status" value="1"/>
</dbReference>
<dbReference type="SUPFAM" id="SSF144091">
    <property type="entry name" value="Rhomboid-like"/>
    <property type="match status" value="1"/>
</dbReference>
<dbReference type="Ensembl" id="ENSFHET00000000937.1">
    <property type="protein sequence ID" value="ENSFHEP00000027119.1"/>
    <property type="gene ID" value="ENSFHEG00000010412.1"/>
</dbReference>
<evidence type="ECO:0000256" key="4">
    <source>
        <dbReference type="ARBA" id="ARBA00023136"/>
    </source>
</evidence>
<keyword evidence="2 5" id="KW-0812">Transmembrane</keyword>
<evidence type="ECO:0000256" key="5">
    <source>
        <dbReference type="SAM" id="Phobius"/>
    </source>
</evidence>
<dbReference type="InterPro" id="IPR022764">
    <property type="entry name" value="Peptidase_S54_rhomboid_dom"/>
</dbReference>
<dbReference type="Pfam" id="PF01694">
    <property type="entry name" value="Rhomboid"/>
    <property type="match status" value="1"/>
</dbReference>
<dbReference type="GO" id="GO:0004252">
    <property type="term" value="F:serine-type endopeptidase activity"/>
    <property type="evidence" value="ECO:0007669"/>
    <property type="project" value="InterPro"/>
</dbReference>
<evidence type="ECO:0000259" key="6">
    <source>
        <dbReference type="Pfam" id="PF01694"/>
    </source>
</evidence>
<reference evidence="7" key="2">
    <citation type="submission" date="2025-09" db="UniProtKB">
        <authorList>
            <consortium name="Ensembl"/>
        </authorList>
    </citation>
    <scope>IDENTIFICATION</scope>
</reference>
<reference evidence="7" key="1">
    <citation type="submission" date="2025-08" db="UniProtKB">
        <authorList>
            <consortium name="Ensembl"/>
        </authorList>
    </citation>
    <scope>IDENTIFICATION</scope>
</reference>
<feature type="transmembrane region" description="Helical" evidence="5">
    <location>
        <begin position="181"/>
        <end position="198"/>
    </location>
</feature>
<dbReference type="GeneTree" id="ENSGT00940000165977"/>
<evidence type="ECO:0000256" key="3">
    <source>
        <dbReference type="ARBA" id="ARBA00022989"/>
    </source>
</evidence>
<protein>
    <submittedName>
        <fullName evidence="7">Rhomboid domain containing 2</fullName>
    </submittedName>
</protein>
<feature type="transmembrane region" description="Helical" evidence="5">
    <location>
        <begin position="50"/>
        <end position="68"/>
    </location>
</feature>
<accession>A0A3Q2QJE3</accession>
<comment type="subcellular location">
    <subcellularLocation>
        <location evidence="1">Membrane</location>
        <topology evidence="1">Multi-pass membrane protein</topology>
    </subcellularLocation>
</comment>
<keyword evidence="4 5" id="KW-0472">Membrane</keyword>
<feature type="transmembrane region" description="Helical" evidence="5">
    <location>
        <begin position="204"/>
        <end position="224"/>
    </location>
</feature>